<reference evidence="1" key="1">
    <citation type="submission" date="2013-05" db="EMBL/GenBank/DDBJ databases">
        <authorList>
            <person name="Yim A.K.Y."/>
            <person name="Chan T.F."/>
            <person name="Ji K.M."/>
            <person name="Liu X.Y."/>
            <person name="Zhou J.W."/>
            <person name="Li R.Q."/>
            <person name="Yang K.Y."/>
            <person name="Li J."/>
            <person name="Li M."/>
            <person name="Law P.T.W."/>
            <person name="Wu Y.L."/>
            <person name="Cai Z.L."/>
            <person name="Qin H."/>
            <person name="Bao Y."/>
            <person name="Leung R.K.K."/>
            <person name="Ng P.K.S."/>
            <person name="Zou J."/>
            <person name="Zhong X.J."/>
            <person name="Ran P.X."/>
            <person name="Zhong N.S."/>
            <person name="Liu Z.G."/>
            <person name="Tsui S.K.W."/>
        </authorList>
    </citation>
    <scope>NUCLEOTIDE SEQUENCE</scope>
    <source>
        <strain evidence="1">Derf</strain>
        <tissue evidence="1">Whole organism</tissue>
    </source>
</reference>
<dbReference type="AlphaFoldDB" id="A0A922L3G8"/>
<organism evidence="1 2">
    <name type="scientific">Dermatophagoides farinae</name>
    <name type="common">American house dust mite</name>
    <dbReference type="NCBI Taxonomy" id="6954"/>
    <lineage>
        <taxon>Eukaryota</taxon>
        <taxon>Metazoa</taxon>
        <taxon>Ecdysozoa</taxon>
        <taxon>Arthropoda</taxon>
        <taxon>Chelicerata</taxon>
        <taxon>Arachnida</taxon>
        <taxon>Acari</taxon>
        <taxon>Acariformes</taxon>
        <taxon>Sarcoptiformes</taxon>
        <taxon>Astigmata</taxon>
        <taxon>Psoroptidia</taxon>
        <taxon>Analgoidea</taxon>
        <taxon>Pyroglyphidae</taxon>
        <taxon>Dermatophagoidinae</taxon>
        <taxon>Dermatophagoides</taxon>
    </lineage>
</organism>
<protein>
    <submittedName>
        <fullName evidence="1">Uncharacterized protein</fullName>
    </submittedName>
</protein>
<accession>A0A922L3G8</accession>
<gene>
    <name evidence="1" type="ORF">DERF_012468</name>
</gene>
<dbReference type="EMBL" id="ASGP02000006">
    <property type="protein sequence ID" value="KAH9501633.1"/>
    <property type="molecule type" value="Genomic_DNA"/>
</dbReference>
<sequence>MSHELIFRADENFPLIHTFDQTDWQLDGWKNHIKVHATLAIITSNHFCWLAVLIYHHHHHHKHFVFIFPTHCFSSSTTARSPIESIDFELFQDDLENIDQELLQSVVSIFSFFTFEEIYFEKQFLLMTKEATYAYSEEICSWLSLKHTIHIYPNLLIWPIVMVMKG</sequence>
<reference evidence="1" key="2">
    <citation type="journal article" date="2022" name="Res Sq">
        <title>Comparative Genomics Reveals Insights into the Divergent Evolution of Astigmatic Mites and Household Pest Adaptations.</title>
        <authorList>
            <person name="Xiong Q."/>
            <person name="Wan A.T.-Y."/>
            <person name="Liu X.-Y."/>
            <person name="Fung C.S.-H."/>
            <person name="Xiao X."/>
            <person name="Malainual N."/>
            <person name="Hou J."/>
            <person name="Wang L."/>
            <person name="Wang M."/>
            <person name="Yang K."/>
            <person name="Cui Y."/>
            <person name="Leung E."/>
            <person name="Nong W."/>
            <person name="Shin S.-K."/>
            <person name="Au S."/>
            <person name="Jeong K.Y."/>
            <person name="Chew F.T."/>
            <person name="Hui J."/>
            <person name="Leung T.F."/>
            <person name="Tungtrongchitr A."/>
            <person name="Zhong N."/>
            <person name="Liu Z."/>
            <person name="Tsui S."/>
        </authorList>
    </citation>
    <scope>NUCLEOTIDE SEQUENCE</scope>
    <source>
        <strain evidence="1">Derf</strain>
        <tissue evidence="1">Whole organism</tissue>
    </source>
</reference>
<name>A0A922L3G8_DERFA</name>
<feature type="non-terminal residue" evidence="1">
    <location>
        <position position="166"/>
    </location>
</feature>
<keyword evidence="2" id="KW-1185">Reference proteome</keyword>
<evidence type="ECO:0000313" key="2">
    <source>
        <dbReference type="Proteomes" id="UP000790347"/>
    </source>
</evidence>
<comment type="caution">
    <text evidence="1">The sequence shown here is derived from an EMBL/GenBank/DDBJ whole genome shotgun (WGS) entry which is preliminary data.</text>
</comment>
<evidence type="ECO:0000313" key="1">
    <source>
        <dbReference type="EMBL" id="KAH9501633.1"/>
    </source>
</evidence>
<dbReference type="Proteomes" id="UP000790347">
    <property type="component" value="Unassembled WGS sequence"/>
</dbReference>
<proteinExistence type="predicted"/>